<keyword evidence="8 12" id="KW-0350">Heme biosynthesis</keyword>
<dbReference type="Proteomes" id="UP000570514">
    <property type="component" value="Unassembled WGS sequence"/>
</dbReference>
<evidence type="ECO:0000256" key="12">
    <source>
        <dbReference type="HAMAP-Rule" id="MF_01665"/>
    </source>
</evidence>
<keyword evidence="7 12" id="KW-0408">Iron</keyword>
<comment type="subunit">
    <text evidence="12">Interacts with CtaB.</text>
</comment>
<feature type="transmembrane region" description="Helical" evidence="12">
    <location>
        <begin position="321"/>
        <end position="340"/>
    </location>
</feature>
<dbReference type="PANTHER" id="PTHR23289:SF2">
    <property type="entry name" value="CYTOCHROME C OXIDASE ASSEMBLY PROTEIN COX15 HOMOLOG"/>
    <property type="match status" value="1"/>
</dbReference>
<keyword evidence="14" id="KW-1185">Reference proteome</keyword>
<keyword evidence="12" id="KW-1003">Cell membrane</keyword>
<dbReference type="AlphaFoldDB" id="A0A846N3T2"/>
<dbReference type="GO" id="GO:0120547">
    <property type="term" value="F:heme A synthase activity"/>
    <property type="evidence" value="ECO:0007669"/>
    <property type="project" value="UniProtKB-EC"/>
</dbReference>
<keyword evidence="6 12" id="KW-0560">Oxidoreductase</keyword>
<protein>
    <recommendedName>
        <fullName evidence="12">Heme A synthase</fullName>
        <shortName evidence="12">HAS</shortName>
        <ecNumber evidence="12">1.17.99.9</ecNumber>
    </recommendedName>
    <alternativeName>
        <fullName evidence="12">Cytochrome aa3-controlling protein</fullName>
    </alternativeName>
</protein>
<evidence type="ECO:0000256" key="2">
    <source>
        <dbReference type="ARBA" id="ARBA00004141"/>
    </source>
</evidence>
<dbReference type="GO" id="GO:0016653">
    <property type="term" value="F:oxidoreductase activity, acting on NAD(P)H, heme protein as acceptor"/>
    <property type="evidence" value="ECO:0007669"/>
    <property type="project" value="TreeGrafter"/>
</dbReference>
<feature type="transmembrane region" description="Helical" evidence="12">
    <location>
        <begin position="290"/>
        <end position="309"/>
    </location>
</feature>
<feature type="binding site" description="axial binding residue" evidence="12">
    <location>
        <position position="260"/>
    </location>
    <ligand>
        <name>heme</name>
        <dbReference type="ChEBI" id="CHEBI:30413"/>
    </ligand>
    <ligandPart>
        <name>Fe</name>
        <dbReference type="ChEBI" id="CHEBI:18248"/>
    </ligandPart>
</feature>
<evidence type="ECO:0000256" key="8">
    <source>
        <dbReference type="ARBA" id="ARBA00023133"/>
    </source>
</evidence>
<evidence type="ECO:0000256" key="5">
    <source>
        <dbReference type="ARBA" id="ARBA00022989"/>
    </source>
</evidence>
<comment type="caution">
    <text evidence="13">The sequence shown here is derived from an EMBL/GenBank/DDBJ whole genome shotgun (WGS) entry which is preliminary data.</text>
</comment>
<feature type="transmembrane region" description="Helical" evidence="12">
    <location>
        <begin position="15"/>
        <end position="35"/>
    </location>
</feature>
<comment type="pathway">
    <text evidence="10 12">Porphyrin-containing compound metabolism; heme A biosynthesis; heme A from heme O: step 1/1.</text>
</comment>
<dbReference type="InterPro" id="IPR003780">
    <property type="entry name" value="COX15/CtaA_fam"/>
</dbReference>
<sequence length="347" mass="38462">MASTQFLEHPGRKAVGLWLFGLAALIVAMLAVGGLTRLTGSGLSITEWKPIMGAIPPLSHDAWMDAFHKYQQIPQYRLKNAGMTLEGFKAIFWWEWGHRFLGRAIGFVFLVPFAWFAVTGAIKKTDWPRMLTLFVLGGLQGFVGWWMVMSGLETRTSVSQYRLAIHLGMAVILLGAILWVALEYLRGRPQGKATKPAWLGMGFAALVFVQMLLGALVAGLHAGLEYNTWPSMNGNFLPEHPFTDGFLSIFENPGLAQFDHRMMAYGVAAAAWLFWSWLRTRSKAPLSLMARRASTAVLIVTALQILLGIETLLYQAPVGLAALHQVLAALLFSTAIWQAFELRKQGE</sequence>
<feature type="transmembrane region" description="Helical" evidence="12">
    <location>
        <begin position="130"/>
        <end position="148"/>
    </location>
</feature>
<evidence type="ECO:0000256" key="11">
    <source>
        <dbReference type="ARBA" id="ARBA00048044"/>
    </source>
</evidence>
<evidence type="ECO:0000256" key="4">
    <source>
        <dbReference type="ARBA" id="ARBA00022723"/>
    </source>
</evidence>
<dbReference type="PANTHER" id="PTHR23289">
    <property type="entry name" value="CYTOCHROME C OXIDASE ASSEMBLY PROTEIN COX15"/>
    <property type="match status" value="1"/>
</dbReference>
<comment type="catalytic activity">
    <reaction evidence="11">
        <text>Fe(II)-heme o + 2 A + H2O = Fe(II)-heme a + 2 AH2</text>
        <dbReference type="Rhea" id="RHEA:63388"/>
        <dbReference type="ChEBI" id="CHEBI:13193"/>
        <dbReference type="ChEBI" id="CHEBI:15377"/>
        <dbReference type="ChEBI" id="CHEBI:17499"/>
        <dbReference type="ChEBI" id="CHEBI:60530"/>
        <dbReference type="ChEBI" id="CHEBI:61715"/>
        <dbReference type="EC" id="1.17.99.9"/>
    </reaction>
    <physiologicalReaction direction="left-to-right" evidence="11">
        <dbReference type="Rhea" id="RHEA:63389"/>
    </physiologicalReaction>
</comment>
<dbReference type="HAMAP" id="MF_01665">
    <property type="entry name" value="HemeA_synth_type2"/>
    <property type="match status" value="1"/>
</dbReference>
<reference evidence="13 14" key="1">
    <citation type="submission" date="2020-03" db="EMBL/GenBank/DDBJ databases">
        <title>Genomic Encyclopedia of Type Strains, Phase IV (KMG-IV): sequencing the most valuable type-strain genomes for metagenomic binning, comparative biology and taxonomic classification.</title>
        <authorList>
            <person name="Goeker M."/>
        </authorList>
    </citation>
    <scope>NUCLEOTIDE SEQUENCE [LARGE SCALE GENOMIC DNA]</scope>
    <source>
        <strain evidence="13 14">DSM 19867</strain>
    </source>
</reference>
<dbReference type="EC" id="1.17.99.9" evidence="12"/>
<comment type="subcellular location">
    <subcellularLocation>
        <location evidence="12">Cell membrane</location>
        <topology evidence="12">Multi-pass membrane protein</topology>
    </subcellularLocation>
    <subcellularLocation>
        <location evidence="2">Membrane</location>
        <topology evidence="2">Multi-pass membrane protein</topology>
    </subcellularLocation>
</comment>
<feature type="transmembrane region" description="Helical" evidence="12">
    <location>
        <begin position="262"/>
        <end position="278"/>
    </location>
</feature>
<gene>
    <name evidence="12" type="primary">ctaA</name>
    <name evidence="13" type="ORF">FHS83_003190</name>
</gene>
<name>A0A846N3T2_9PROT</name>
<evidence type="ECO:0000256" key="9">
    <source>
        <dbReference type="ARBA" id="ARBA00023136"/>
    </source>
</evidence>
<comment type="similarity">
    <text evidence="12">Belongs to the COX15/CtaA family. Type 2 subfamily.</text>
</comment>
<accession>A0A846N3T2</accession>
<evidence type="ECO:0000256" key="10">
    <source>
        <dbReference type="ARBA" id="ARBA00044501"/>
    </source>
</evidence>
<dbReference type="InterPro" id="IPR023754">
    <property type="entry name" value="HemeA_Synthase_type2"/>
</dbReference>
<evidence type="ECO:0000313" key="13">
    <source>
        <dbReference type="EMBL" id="NIK89872.1"/>
    </source>
</evidence>
<dbReference type="EMBL" id="JAASRM010000001">
    <property type="protein sequence ID" value="NIK89872.1"/>
    <property type="molecule type" value="Genomic_DNA"/>
</dbReference>
<evidence type="ECO:0000313" key="14">
    <source>
        <dbReference type="Proteomes" id="UP000570514"/>
    </source>
</evidence>
<dbReference type="GO" id="GO:0006784">
    <property type="term" value="P:heme A biosynthetic process"/>
    <property type="evidence" value="ECO:0007669"/>
    <property type="project" value="UniProtKB-UniRule"/>
</dbReference>
<feature type="transmembrane region" description="Helical" evidence="12">
    <location>
        <begin position="163"/>
        <end position="185"/>
    </location>
</feature>
<keyword evidence="5 12" id="KW-1133">Transmembrane helix</keyword>
<feature type="binding site" description="axial binding residue" evidence="12">
    <location>
        <position position="324"/>
    </location>
    <ligand>
        <name>heme</name>
        <dbReference type="ChEBI" id="CHEBI:30413"/>
    </ligand>
    <ligandPart>
        <name>Fe</name>
        <dbReference type="ChEBI" id="CHEBI:18248"/>
    </ligandPart>
</feature>
<comment type="cofactor">
    <cofactor evidence="1 12">
        <name>heme b</name>
        <dbReference type="ChEBI" id="CHEBI:60344"/>
    </cofactor>
</comment>
<feature type="transmembrane region" description="Helical" evidence="12">
    <location>
        <begin position="197"/>
        <end position="222"/>
    </location>
</feature>
<dbReference type="UniPathway" id="UPA00269">
    <property type="reaction ID" value="UER00713"/>
</dbReference>
<dbReference type="RefSeq" id="WP_167083934.1">
    <property type="nucleotide sequence ID" value="NZ_BAAADC010000001.1"/>
</dbReference>
<evidence type="ECO:0000256" key="1">
    <source>
        <dbReference type="ARBA" id="ARBA00001970"/>
    </source>
</evidence>
<organism evidence="13 14">
    <name type="scientific">Rhizomicrobium palustre</name>
    <dbReference type="NCBI Taxonomy" id="189966"/>
    <lineage>
        <taxon>Bacteria</taxon>
        <taxon>Pseudomonadati</taxon>
        <taxon>Pseudomonadota</taxon>
        <taxon>Alphaproteobacteria</taxon>
        <taxon>Micropepsales</taxon>
        <taxon>Micropepsaceae</taxon>
        <taxon>Rhizomicrobium</taxon>
    </lineage>
</organism>
<keyword evidence="4 12" id="KW-0479">Metal-binding</keyword>
<dbReference type="Pfam" id="PF02628">
    <property type="entry name" value="COX15-CtaA"/>
    <property type="match status" value="1"/>
</dbReference>
<dbReference type="GO" id="GO:0046872">
    <property type="term" value="F:metal ion binding"/>
    <property type="evidence" value="ECO:0007669"/>
    <property type="project" value="UniProtKB-KW"/>
</dbReference>
<dbReference type="GO" id="GO:0005886">
    <property type="term" value="C:plasma membrane"/>
    <property type="evidence" value="ECO:0007669"/>
    <property type="project" value="UniProtKB-SubCell"/>
</dbReference>
<comment type="function">
    <text evidence="12">Catalyzes the conversion of heme O to heme A by two successive hydroxylations of the methyl group at C8. The first hydroxylation forms heme I, the second hydroxylation results in an unstable dihydroxymethyl group, which spontaneously dehydrates, resulting in the formyl group of heme A.</text>
</comment>
<feature type="transmembrane region" description="Helical" evidence="12">
    <location>
        <begin position="100"/>
        <end position="118"/>
    </location>
</feature>
<evidence type="ECO:0000256" key="6">
    <source>
        <dbReference type="ARBA" id="ARBA00023002"/>
    </source>
</evidence>
<keyword evidence="9 12" id="KW-0472">Membrane</keyword>
<proteinExistence type="inferred from homology"/>
<evidence type="ECO:0000256" key="7">
    <source>
        <dbReference type="ARBA" id="ARBA00023004"/>
    </source>
</evidence>
<keyword evidence="3 12" id="KW-0812">Transmembrane</keyword>
<evidence type="ECO:0000256" key="3">
    <source>
        <dbReference type="ARBA" id="ARBA00022692"/>
    </source>
</evidence>